<sequence length="174" mass="19282">MKNITLGNQIANIIFTCFNIKRLKENGTTGNAEKKASEKKNFTITSLGQTYHVDYEEAMTLVTASATAAGLELKKFDTRSKENWYGTAAPYLDFFVGNALRVTELRIGHNMPIKKEGDASTTFAVSKYGMNGSHHSLLEGCTYPPEKRGSMAQSLGPMTALLCHIKSEEKYMKK</sequence>
<name>A0A9N9X3J3_PHACE</name>
<proteinExistence type="predicted"/>
<gene>
    <name evidence="1" type="ORF">PHAECO_LOCUS12500</name>
</gene>
<dbReference type="OrthoDB" id="6776482at2759"/>
<protein>
    <submittedName>
        <fullName evidence="1">Uncharacterized protein</fullName>
    </submittedName>
</protein>
<keyword evidence="2" id="KW-1185">Reference proteome</keyword>
<reference evidence="1" key="2">
    <citation type="submission" date="2022-10" db="EMBL/GenBank/DDBJ databases">
        <authorList>
            <consortium name="ENA_rothamsted_submissions"/>
            <consortium name="culmorum"/>
            <person name="King R."/>
        </authorList>
    </citation>
    <scope>NUCLEOTIDE SEQUENCE</scope>
</reference>
<accession>A0A9N9X3J3</accession>
<evidence type="ECO:0000313" key="2">
    <source>
        <dbReference type="Proteomes" id="UP001153737"/>
    </source>
</evidence>
<dbReference type="EMBL" id="OU896715">
    <property type="protein sequence ID" value="CAG9825721.1"/>
    <property type="molecule type" value="Genomic_DNA"/>
</dbReference>
<dbReference type="Proteomes" id="UP001153737">
    <property type="component" value="Chromosome 9"/>
</dbReference>
<evidence type="ECO:0000313" key="1">
    <source>
        <dbReference type="EMBL" id="CAG9825721.1"/>
    </source>
</evidence>
<dbReference type="AlphaFoldDB" id="A0A9N9X3J3"/>
<reference evidence="1" key="1">
    <citation type="submission" date="2022-01" db="EMBL/GenBank/DDBJ databases">
        <authorList>
            <person name="King R."/>
        </authorList>
    </citation>
    <scope>NUCLEOTIDE SEQUENCE</scope>
</reference>
<organism evidence="1 2">
    <name type="scientific">Phaedon cochleariae</name>
    <name type="common">Mustard beetle</name>
    <dbReference type="NCBI Taxonomy" id="80249"/>
    <lineage>
        <taxon>Eukaryota</taxon>
        <taxon>Metazoa</taxon>
        <taxon>Ecdysozoa</taxon>
        <taxon>Arthropoda</taxon>
        <taxon>Hexapoda</taxon>
        <taxon>Insecta</taxon>
        <taxon>Pterygota</taxon>
        <taxon>Neoptera</taxon>
        <taxon>Endopterygota</taxon>
        <taxon>Coleoptera</taxon>
        <taxon>Polyphaga</taxon>
        <taxon>Cucujiformia</taxon>
        <taxon>Chrysomeloidea</taxon>
        <taxon>Chrysomelidae</taxon>
        <taxon>Chrysomelinae</taxon>
        <taxon>Chrysomelini</taxon>
        <taxon>Phaedon</taxon>
    </lineage>
</organism>